<dbReference type="InterPro" id="IPR030678">
    <property type="entry name" value="Peptide/Ni-bd"/>
</dbReference>
<dbReference type="RefSeq" id="WP_198882780.1">
    <property type="nucleotide sequence ID" value="NZ_JAEKJA010000011.1"/>
</dbReference>
<protein>
    <submittedName>
        <fullName evidence="7">Twin-arginine translocation signal domain-containing protein</fullName>
    </submittedName>
</protein>
<comment type="similarity">
    <text evidence="2">Belongs to the bacterial solute-binding protein 5 family.</text>
</comment>
<dbReference type="Proteomes" id="UP000609531">
    <property type="component" value="Unassembled WGS sequence"/>
</dbReference>
<sequence length="515" mass="56624">MPHSRRRFLKMTGGTAALAALGLPGSVLAQGAEAGQLILAYPTDVPTWDPNARSLAPVQSLYKCVFDQPLTQAPDLAVEPALVTEYSFSDDGLSLDLTFRDDVLFHDGSKMTAEDFRYTFYERPQQPVPEGGRRLDTAFLWRKVTDIAVTSPTTCTMTFSEPMPSAVTWLYFLCSYVVPKAYLEKVGLEEFQRAPVGTGPYKVVEYQQGSRIELEAFADYWNGKPAIDRVTIEIVRDPTARVAAIESRRAGAAIDVPVREADRLGQMPGLVSTIDPIADIVLLQITKNGGFKDDAVRLAAHYAINKEAINRAFFLGNATPIDAPAARGTPGYPEDFELGYSEEKAIDLLASVGYGPANPVEITFFTTNGVFPNDYDMARAIAAMWQKVGINAKVEAVEASTYQERLRAGTLPEATMYQWGNATGDPVMYAGYLLDPNSIFAAMKSEDLGEMIHPLLVEMDADKRHAGYRAVNKFAVEHGYTIGIVQAVKTIVHEERVHVTKYDNGWILPATWSIG</sequence>
<dbReference type="InterPro" id="IPR000914">
    <property type="entry name" value="SBP_5_dom"/>
</dbReference>
<evidence type="ECO:0000256" key="3">
    <source>
        <dbReference type="ARBA" id="ARBA00022448"/>
    </source>
</evidence>
<reference evidence="7" key="1">
    <citation type="submission" date="2020-12" db="EMBL/GenBank/DDBJ databases">
        <title>Bacterial taxonomy.</title>
        <authorList>
            <person name="Pan X."/>
        </authorList>
    </citation>
    <scope>NUCLEOTIDE SEQUENCE</scope>
    <source>
        <strain evidence="7">B2012</strain>
    </source>
</reference>
<evidence type="ECO:0000313" key="7">
    <source>
        <dbReference type="EMBL" id="MBJ3776884.1"/>
    </source>
</evidence>
<dbReference type="GO" id="GO:0043190">
    <property type="term" value="C:ATP-binding cassette (ABC) transporter complex"/>
    <property type="evidence" value="ECO:0007669"/>
    <property type="project" value="InterPro"/>
</dbReference>
<dbReference type="InterPro" id="IPR006311">
    <property type="entry name" value="TAT_signal"/>
</dbReference>
<evidence type="ECO:0000259" key="6">
    <source>
        <dbReference type="Pfam" id="PF00496"/>
    </source>
</evidence>
<dbReference type="PANTHER" id="PTHR30290:SF9">
    <property type="entry name" value="OLIGOPEPTIDE-BINDING PROTEIN APPA"/>
    <property type="match status" value="1"/>
</dbReference>
<dbReference type="SUPFAM" id="SSF53850">
    <property type="entry name" value="Periplasmic binding protein-like II"/>
    <property type="match status" value="1"/>
</dbReference>
<evidence type="ECO:0000256" key="4">
    <source>
        <dbReference type="ARBA" id="ARBA00022729"/>
    </source>
</evidence>
<feature type="domain" description="Solute-binding protein family 5" evidence="6">
    <location>
        <begin position="78"/>
        <end position="436"/>
    </location>
</feature>
<dbReference type="Pfam" id="PF00496">
    <property type="entry name" value="SBP_bac_5"/>
    <property type="match status" value="1"/>
</dbReference>
<evidence type="ECO:0000256" key="1">
    <source>
        <dbReference type="ARBA" id="ARBA00004418"/>
    </source>
</evidence>
<dbReference type="GO" id="GO:0030288">
    <property type="term" value="C:outer membrane-bounded periplasmic space"/>
    <property type="evidence" value="ECO:0007669"/>
    <property type="project" value="UniProtKB-ARBA"/>
</dbReference>
<dbReference type="GO" id="GO:0015833">
    <property type="term" value="P:peptide transport"/>
    <property type="evidence" value="ECO:0007669"/>
    <property type="project" value="TreeGrafter"/>
</dbReference>
<proteinExistence type="inferred from homology"/>
<dbReference type="EMBL" id="JAEKJA010000011">
    <property type="protein sequence ID" value="MBJ3776884.1"/>
    <property type="molecule type" value="Genomic_DNA"/>
</dbReference>
<dbReference type="PANTHER" id="PTHR30290">
    <property type="entry name" value="PERIPLASMIC BINDING COMPONENT OF ABC TRANSPORTER"/>
    <property type="match status" value="1"/>
</dbReference>
<comment type="subcellular location">
    <subcellularLocation>
        <location evidence="1">Periplasm</location>
    </subcellularLocation>
</comment>
<dbReference type="Pfam" id="PF10518">
    <property type="entry name" value="TAT_signal"/>
    <property type="match status" value="1"/>
</dbReference>
<organism evidence="7 8">
    <name type="scientific">Acuticoccus mangrovi</name>
    <dbReference type="NCBI Taxonomy" id="2796142"/>
    <lineage>
        <taxon>Bacteria</taxon>
        <taxon>Pseudomonadati</taxon>
        <taxon>Pseudomonadota</taxon>
        <taxon>Alphaproteobacteria</taxon>
        <taxon>Hyphomicrobiales</taxon>
        <taxon>Amorphaceae</taxon>
        <taxon>Acuticoccus</taxon>
    </lineage>
</organism>
<dbReference type="Gene3D" id="3.10.105.10">
    <property type="entry name" value="Dipeptide-binding Protein, Domain 3"/>
    <property type="match status" value="1"/>
</dbReference>
<comment type="caution">
    <text evidence="7">The sequence shown here is derived from an EMBL/GenBank/DDBJ whole genome shotgun (WGS) entry which is preliminary data.</text>
</comment>
<gene>
    <name evidence="7" type="ORF">JCR33_14350</name>
</gene>
<evidence type="ECO:0000313" key="8">
    <source>
        <dbReference type="Proteomes" id="UP000609531"/>
    </source>
</evidence>
<keyword evidence="8" id="KW-1185">Reference proteome</keyword>
<name>A0A934IHM7_9HYPH</name>
<dbReference type="Gene3D" id="3.40.190.10">
    <property type="entry name" value="Periplasmic binding protein-like II"/>
    <property type="match status" value="1"/>
</dbReference>
<dbReference type="GO" id="GO:1904680">
    <property type="term" value="F:peptide transmembrane transporter activity"/>
    <property type="evidence" value="ECO:0007669"/>
    <property type="project" value="TreeGrafter"/>
</dbReference>
<dbReference type="PIRSF" id="PIRSF002741">
    <property type="entry name" value="MppA"/>
    <property type="match status" value="1"/>
</dbReference>
<keyword evidence="3" id="KW-0813">Transport</keyword>
<evidence type="ECO:0000256" key="5">
    <source>
        <dbReference type="SAM" id="SignalP"/>
    </source>
</evidence>
<keyword evidence="4 5" id="KW-0732">Signal</keyword>
<dbReference type="InterPro" id="IPR019546">
    <property type="entry name" value="TAT_signal_bac_arc"/>
</dbReference>
<feature type="signal peptide" evidence="5">
    <location>
        <begin position="1"/>
        <end position="29"/>
    </location>
</feature>
<dbReference type="NCBIfam" id="TIGR01409">
    <property type="entry name" value="TAT_signal_seq"/>
    <property type="match status" value="1"/>
</dbReference>
<accession>A0A934IHM7</accession>
<dbReference type="PROSITE" id="PS51318">
    <property type="entry name" value="TAT"/>
    <property type="match status" value="1"/>
</dbReference>
<dbReference type="AlphaFoldDB" id="A0A934IHM7"/>
<evidence type="ECO:0000256" key="2">
    <source>
        <dbReference type="ARBA" id="ARBA00005695"/>
    </source>
</evidence>
<feature type="chain" id="PRO_5037143727" evidence="5">
    <location>
        <begin position="30"/>
        <end position="515"/>
    </location>
</feature>
<dbReference type="InterPro" id="IPR039424">
    <property type="entry name" value="SBP_5"/>
</dbReference>